<name>A0A1C6TAR5_9ACTN</name>
<dbReference type="EMBL" id="FMHV01000002">
    <property type="protein sequence ID" value="SCL38861.1"/>
    <property type="molecule type" value="Genomic_DNA"/>
</dbReference>
<dbReference type="GO" id="GO:0006654">
    <property type="term" value="P:phosphatidic acid biosynthetic process"/>
    <property type="evidence" value="ECO:0007669"/>
    <property type="project" value="TreeGrafter"/>
</dbReference>
<dbReference type="Proteomes" id="UP000199413">
    <property type="component" value="Unassembled WGS sequence"/>
</dbReference>
<proteinExistence type="predicted"/>
<evidence type="ECO:0000256" key="1">
    <source>
        <dbReference type="ARBA" id="ARBA00022679"/>
    </source>
</evidence>
<dbReference type="GO" id="GO:0003841">
    <property type="term" value="F:1-acylglycerol-3-phosphate O-acyltransferase activity"/>
    <property type="evidence" value="ECO:0007669"/>
    <property type="project" value="TreeGrafter"/>
</dbReference>
<feature type="domain" description="Phospholipid/glycerol acyltransferase" evidence="3">
    <location>
        <begin position="35"/>
        <end position="154"/>
    </location>
</feature>
<dbReference type="CDD" id="cd07989">
    <property type="entry name" value="LPLAT_AGPAT-like"/>
    <property type="match status" value="1"/>
</dbReference>
<dbReference type="AlphaFoldDB" id="A0A1C6TAR5"/>
<dbReference type="PANTHER" id="PTHR10434">
    <property type="entry name" value="1-ACYL-SN-GLYCEROL-3-PHOSPHATE ACYLTRANSFERASE"/>
    <property type="match status" value="1"/>
</dbReference>
<keyword evidence="2 4" id="KW-0012">Acyltransferase</keyword>
<accession>A0A1C6TAR5</accession>
<dbReference type="SUPFAM" id="SSF69593">
    <property type="entry name" value="Glycerol-3-phosphate (1)-acyltransferase"/>
    <property type="match status" value="1"/>
</dbReference>
<dbReference type="SMART" id="SM00563">
    <property type="entry name" value="PlsC"/>
    <property type="match status" value="1"/>
</dbReference>
<evidence type="ECO:0000313" key="5">
    <source>
        <dbReference type="Proteomes" id="UP000199413"/>
    </source>
</evidence>
<evidence type="ECO:0000259" key="3">
    <source>
        <dbReference type="SMART" id="SM00563"/>
    </source>
</evidence>
<dbReference type="RefSeq" id="WP_091347002.1">
    <property type="nucleotide sequence ID" value="NZ_FMHV01000002.1"/>
</dbReference>
<protein>
    <submittedName>
        <fullName evidence="4">1-acyl-sn-glycerol-3-phosphate acyltransferase</fullName>
    </submittedName>
</protein>
<gene>
    <name evidence="4" type="ORF">GA0070624_6364</name>
</gene>
<dbReference type="OrthoDB" id="9808424at2"/>
<evidence type="ECO:0000256" key="2">
    <source>
        <dbReference type="ARBA" id="ARBA00023315"/>
    </source>
</evidence>
<dbReference type="GO" id="GO:0005886">
    <property type="term" value="C:plasma membrane"/>
    <property type="evidence" value="ECO:0007669"/>
    <property type="project" value="TreeGrafter"/>
</dbReference>
<keyword evidence="1 4" id="KW-0808">Transferase</keyword>
<sequence>MLLQATVRLVIAPLVRLLYRPVIEGRENVPRHGAVILAANHLSFIDSIVIPLAAPRPVAFLAKAEYFQQPGLKGWLTRTCLTGINAIPVRRGDHRAAQTSLQVALDVLADGRAFGIHPEGSRSRDGRIYRGRTGVAWLALASGAPVVPVAVLGTDRIQPVGARLPRVGQITVRFGAPMRFAQPRPGSSGQIRRAITDEIMAAIRDLSGQEPADRYNELSAAA</sequence>
<dbReference type="PANTHER" id="PTHR10434:SF11">
    <property type="entry name" value="1-ACYL-SN-GLYCEROL-3-PHOSPHATE ACYLTRANSFERASE"/>
    <property type="match status" value="1"/>
</dbReference>
<organism evidence="4 5">
    <name type="scientific">Micromonospora rhizosphaerae</name>
    <dbReference type="NCBI Taxonomy" id="568872"/>
    <lineage>
        <taxon>Bacteria</taxon>
        <taxon>Bacillati</taxon>
        <taxon>Actinomycetota</taxon>
        <taxon>Actinomycetes</taxon>
        <taxon>Micromonosporales</taxon>
        <taxon>Micromonosporaceae</taxon>
        <taxon>Micromonospora</taxon>
    </lineage>
</organism>
<keyword evidence="5" id="KW-1185">Reference proteome</keyword>
<reference evidence="5" key="1">
    <citation type="submission" date="2016-06" db="EMBL/GenBank/DDBJ databases">
        <authorList>
            <person name="Varghese N."/>
            <person name="Submissions Spin"/>
        </authorList>
    </citation>
    <scope>NUCLEOTIDE SEQUENCE [LARGE SCALE GENOMIC DNA]</scope>
    <source>
        <strain evidence="5">DSM 45431</strain>
    </source>
</reference>
<dbReference type="STRING" id="568872.GA0070624_6364"/>
<dbReference type="Pfam" id="PF01553">
    <property type="entry name" value="Acyltransferase"/>
    <property type="match status" value="1"/>
</dbReference>
<dbReference type="InterPro" id="IPR002123">
    <property type="entry name" value="Plipid/glycerol_acylTrfase"/>
</dbReference>
<evidence type="ECO:0000313" key="4">
    <source>
        <dbReference type="EMBL" id="SCL38861.1"/>
    </source>
</evidence>